<dbReference type="EMBL" id="FMCU01000002">
    <property type="protein sequence ID" value="SCE78446.1"/>
    <property type="molecule type" value="Genomic_DNA"/>
</dbReference>
<reference evidence="3" key="1">
    <citation type="submission" date="2016-06" db="EMBL/GenBank/DDBJ databases">
        <authorList>
            <person name="Varghese N."/>
            <person name="Submissions Spin"/>
        </authorList>
    </citation>
    <scope>NUCLEOTIDE SEQUENCE [LARGE SCALE GENOMIC DNA]</scope>
    <source>
        <strain evidence="3">DSM 44100</strain>
    </source>
</reference>
<name>A0A1C4V3I3_9ACTN</name>
<dbReference type="PROSITE" id="PS51819">
    <property type="entry name" value="VOC"/>
    <property type="match status" value="1"/>
</dbReference>
<dbReference type="PANTHER" id="PTHR36503:SF3">
    <property type="entry name" value="BLR0126 PROTEIN"/>
    <property type="match status" value="1"/>
</dbReference>
<feature type="domain" description="VOC" evidence="1">
    <location>
        <begin position="26"/>
        <end position="150"/>
    </location>
</feature>
<dbReference type="Proteomes" id="UP000198797">
    <property type="component" value="Unassembled WGS sequence"/>
</dbReference>
<dbReference type="SUPFAM" id="SSF54593">
    <property type="entry name" value="Glyoxalase/Bleomycin resistance protein/Dihydroxybiphenyl dioxygenase"/>
    <property type="match status" value="1"/>
</dbReference>
<evidence type="ECO:0000313" key="3">
    <source>
        <dbReference type="Proteomes" id="UP000198797"/>
    </source>
</evidence>
<organism evidence="2 3">
    <name type="scientific">Micromonospora matsumotoense</name>
    <dbReference type="NCBI Taxonomy" id="121616"/>
    <lineage>
        <taxon>Bacteria</taxon>
        <taxon>Bacillati</taxon>
        <taxon>Actinomycetota</taxon>
        <taxon>Actinomycetes</taxon>
        <taxon>Micromonosporales</taxon>
        <taxon>Micromonosporaceae</taxon>
        <taxon>Micromonospora</taxon>
    </lineage>
</organism>
<accession>A0A1C4V3I3</accession>
<evidence type="ECO:0000313" key="2">
    <source>
        <dbReference type="EMBL" id="SCE78446.1"/>
    </source>
</evidence>
<proteinExistence type="predicted"/>
<evidence type="ECO:0000259" key="1">
    <source>
        <dbReference type="PROSITE" id="PS51819"/>
    </source>
</evidence>
<dbReference type="Gene3D" id="3.10.180.10">
    <property type="entry name" value="2,3-Dihydroxybiphenyl 1,2-Dioxygenase, domain 1"/>
    <property type="match status" value="1"/>
</dbReference>
<protein>
    <submittedName>
        <fullName evidence="2">Glyoxalase-like domain-containing protein</fullName>
    </submittedName>
</protein>
<dbReference type="PANTHER" id="PTHR36503">
    <property type="entry name" value="BLR2520 PROTEIN"/>
    <property type="match status" value="1"/>
</dbReference>
<dbReference type="Pfam" id="PF00903">
    <property type="entry name" value="Glyoxalase"/>
    <property type="match status" value="1"/>
</dbReference>
<gene>
    <name evidence="2" type="ORF">GA0070216_10291</name>
</gene>
<dbReference type="InterPro" id="IPR037523">
    <property type="entry name" value="VOC_core"/>
</dbReference>
<dbReference type="STRING" id="121616.GA0070216_10291"/>
<dbReference type="InterPro" id="IPR004360">
    <property type="entry name" value="Glyas_Fos-R_dOase_dom"/>
</dbReference>
<dbReference type="InterPro" id="IPR029068">
    <property type="entry name" value="Glyas_Bleomycin-R_OHBP_Dase"/>
</dbReference>
<sequence>MVPSARSVPFKTPASVPPYADRMTPQFDLIGSAVSDMARTLDFYRRLGLDIPADADHEDHVEVALPGGLRLAWDTVTMLRGFHPDWTPPSGSPRASLAFRCADPAEVDRYWAALTEAGFHGEIAPWDAFWGQRYAILHDPDGNGIDLFAPLDPT</sequence>
<dbReference type="AlphaFoldDB" id="A0A1C4V3I3"/>
<keyword evidence="3" id="KW-1185">Reference proteome</keyword>